<dbReference type="CDD" id="cd00051">
    <property type="entry name" value="EFh"/>
    <property type="match status" value="1"/>
</dbReference>
<feature type="domain" description="EF-hand" evidence="2">
    <location>
        <begin position="73"/>
        <end position="108"/>
    </location>
</feature>
<dbReference type="Pfam" id="PF13499">
    <property type="entry name" value="EF-hand_7"/>
    <property type="match status" value="1"/>
</dbReference>
<dbReference type="InterPro" id="IPR018247">
    <property type="entry name" value="EF_Hand_1_Ca_BS"/>
</dbReference>
<evidence type="ECO:0000256" key="1">
    <source>
        <dbReference type="ARBA" id="ARBA00022837"/>
    </source>
</evidence>
<dbReference type="InterPro" id="IPR011992">
    <property type="entry name" value="EF-hand-dom_pair"/>
</dbReference>
<accession>A0ABY9BYF1</accession>
<name>A0ABY9BYF1_VITVI</name>
<dbReference type="InterPro" id="IPR052591">
    <property type="entry name" value="CML21-like"/>
</dbReference>
<dbReference type="Gene3D" id="1.10.238.10">
    <property type="entry name" value="EF-hand"/>
    <property type="match status" value="2"/>
</dbReference>
<dbReference type="PANTHER" id="PTHR23064">
    <property type="entry name" value="TROPONIN"/>
    <property type="match status" value="1"/>
</dbReference>
<dbReference type="Pfam" id="PF13202">
    <property type="entry name" value="EF-hand_5"/>
    <property type="match status" value="1"/>
</dbReference>
<organism evidence="3 4">
    <name type="scientific">Vitis vinifera</name>
    <name type="common">Grape</name>
    <dbReference type="NCBI Taxonomy" id="29760"/>
    <lineage>
        <taxon>Eukaryota</taxon>
        <taxon>Viridiplantae</taxon>
        <taxon>Streptophyta</taxon>
        <taxon>Embryophyta</taxon>
        <taxon>Tracheophyta</taxon>
        <taxon>Spermatophyta</taxon>
        <taxon>Magnoliopsida</taxon>
        <taxon>eudicotyledons</taxon>
        <taxon>Gunneridae</taxon>
        <taxon>Pentapetalae</taxon>
        <taxon>rosids</taxon>
        <taxon>Vitales</taxon>
        <taxon>Vitaceae</taxon>
        <taxon>Viteae</taxon>
        <taxon>Vitis</taxon>
    </lineage>
</organism>
<reference evidence="3 4" key="1">
    <citation type="journal article" date="2023" name="Hortic Res">
        <title>The complete reference genome for grapevine (Vitis vinifera L.) genetics and breeding.</title>
        <authorList>
            <person name="Shi X."/>
            <person name="Cao S."/>
            <person name="Wang X."/>
            <person name="Huang S."/>
            <person name="Wang Y."/>
            <person name="Liu Z."/>
            <person name="Liu W."/>
            <person name="Leng X."/>
            <person name="Peng Y."/>
            <person name="Wang N."/>
            <person name="Wang Y."/>
            <person name="Ma Z."/>
            <person name="Xu X."/>
            <person name="Zhang F."/>
            <person name="Xue H."/>
            <person name="Zhong H."/>
            <person name="Wang Y."/>
            <person name="Zhang K."/>
            <person name="Velt A."/>
            <person name="Avia K."/>
            <person name="Holtgrawe D."/>
            <person name="Grimplet J."/>
            <person name="Matus J.T."/>
            <person name="Ware D."/>
            <person name="Wu X."/>
            <person name="Wang H."/>
            <person name="Liu C."/>
            <person name="Fang Y."/>
            <person name="Rustenholz C."/>
            <person name="Cheng Z."/>
            <person name="Xiao H."/>
            <person name="Zhou Y."/>
        </authorList>
    </citation>
    <scope>NUCLEOTIDE SEQUENCE [LARGE SCALE GENOMIC DNA]</scope>
    <source>
        <strain evidence="4">cv. Pinot noir / PN40024</strain>
        <tissue evidence="3">Leaf</tissue>
    </source>
</reference>
<keyword evidence="4" id="KW-1185">Reference proteome</keyword>
<dbReference type="PROSITE" id="PS50222">
    <property type="entry name" value="EF_HAND_2"/>
    <property type="match status" value="3"/>
</dbReference>
<dbReference type="Proteomes" id="UP001227230">
    <property type="component" value="Chromosome 5"/>
</dbReference>
<dbReference type="SUPFAM" id="SSF47473">
    <property type="entry name" value="EF-hand"/>
    <property type="match status" value="1"/>
</dbReference>
<sequence length="248" mass="28062">MKQSVGTFYPRTALKSFSSKVGVMLFRCGSSNKYKKLDAKLERKMMEVKRNTSGRNNFRSFDSIIMRFPQFKEGLKNIRGVFAQYDEDSNGIIDHEELKKCLQKLQLHLTEQEIDDLFCSCDADGSQGIQFNEFIVILCLIYLLMEPSTSTHPTSKMGSPQLEATFDTIVEAFLFLDNNGDGKLNKRDMVKALNEASPCEKSSAHITRTRFKEMDGNRSGKAGFRDFLFALTDWVGLDGDEEIPISGS</sequence>
<feature type="domain" description="EF-hand" evidence="2">
    <location>
        <begin position="164"/>
        <end position="199"/>
    </location>
</feature>
<dbReference type="SMART" id="SM00054">
    <property type="entry name" value="EFh"/>
    <property type="match status" value="4"/>
</dbReference>
<dbReference type="InterPro" id="IPR002048">
    <property type="entry name" value="EF_hand_dom"/>
</dbReference>
<keyword evidence="1" id="KW-0106">Calcium</keyword>
<evidence type="ECO:0000259" key="2">
    <source>
        <dbReference type="PROSITE" id="PS50222"/>
    </source>
</evidence>
<feature type="domain" description="EF-hand" evidence="2">
    <location>
        <begin position="109"/>
        <end position="144"/>
    </location>
</feature>
<dbReference type="EMBL" id="CP126652">
    <property type="protein sequence ID" value="WJZ87644.1"/>
    <property type="molecule type" value="Genomic_DNA"/>
</dbReference>
<dbReference type="PROSITE" id="PS00018">
    <property type="entry name" value="EF_HAND_1"/>
    <property type="match status" value="2"/>
</dbReference>
<proteinExistence type="predicted"/>
<evidence type="ECO:0000313" key="4">
    <source>
        <dbReference type="Proteomes" id="UP001227230"/>
    </source>
</evidence>
<evidence type="ECO:0000313" key="3">
    <source>
        <dbReference type="EMBL" id="WJZ87644.1"/>
    </source>
</evidence>
<protein>
    <recommendedName>
        <fullName evidence="2">EF-hand domain-containing protein</fullName>
    </recommendedName>
</protein>
<gene>
    <name evidence="3" type="ORF">VitviT2T_007011</name>
</gene>